<reference evidence="2 3" key="1">
    <citation type="journal article" date="2006" name="Science">
        <title>The genome of black cottonwood, Populus trichocarpa (Torr. &amp; Gray).</title>
        <authorList>
            <person name="Tuskan G.A."/>
            <person name="Difazio S."/>
            <person name="Jansson S."/>
            <person name="Bohlmann J."/>
            <person name="Grigoriev I."/>
            <person name="Hellsten U."/>
            <person name="Putnam N."/>
            <person name="Ralph S."/>
            <person name="Rombauts S."/>
            <person name="Salamov A."/>
            <person name="Schein J."/>
            <person name="Sterck L."/>
            <person name="Aerts A."/>
            <person name="Bhalerao R.R."/>
            <person name="Bhalerao R.P."/>
            <person name="Blaudez D."/>
            <person name="Boerjan W."/>
            <person name="Brun A."/>
            <person name="Brunner A."/>
            <person name="Busov V."/>
            <person name="Campbell M."/>
            <person name="Carlson J."/>
            <person name="Chalot M."/>
            <person name="Chapman J."/>
            <person name="Chen G.L."/>
            <person name="Cooper D."/>
            <person name="Coutinho P.M."/>
            <person name="Couturier J."/>
            <person name="Covert S."/>
            <person name="Cronk Q."/>
            <person name="Cunningham R."/>
            <person name="Davis J."/>
            <person name="Degroeve S."/>
            <person name="Dejardin A."/>
            <person name="Depamphilis C."/>
            <person name="Detter J."/>
            <person name="Dirks B."/>
            <person name="Dubchak I."/>
            <person name="Duplessis S."/>
            <person name="Ehlting J."/>
            <person name="Ellis B."/>
            <person name="Gendler K."/>
            <person name="Goodstein D."/>
            <person name="Gribskov M."/>
            <person name="Grimwood J."/>
            <person name="Groover A."/>
            <person name="Gunter L."/>
            <person name="Hamberger B."/>
            <person name="Heinze B."/>
            <person name="Helariutta Y."/>
            <person name="Henrissat B."/>
            <person name="Holligan D."/>
            <person name="Holt R."/>
            <person name="Huang W."/>
            <person name="Islam-Faridi N."/>
            <person name="Jones S."/>
            <person name="Jones-Rhoades M."/>
            <person name="Jorgensen R."/>
            <person name="Joshi C."/>
            <person name="Kangasjarvi J."/>
            <person name="Karlsson J."/>
            <person name="Kelleher C."/>
            <person name="Kirkpatrick R."/>
            <person name="Kirst M."/>
            <person name="Kohler A."/>
            <person name="Kalluri U."/>
            <person name="Larimer F."/>
            <person name="Leebens-Mack J."/>
            <person name="Leple J.C."/>
            <person name="Locascio P."/>
            <person name="Lou Y."/>
            <person name="Lucas S."/>
            <person name="Martin F."/>
            <person name="Montanini B."/>
            <person name="Napoli C."/>
            <person name="Nelson D.R."/>
            <person name="Nelson C."/>
            <person name="Nieminen K."/>
            <person name="Nilsson O."/>
            <person name="Pereda V."/>
            <person name="Peter G."/>
            <person name="Philippe R."/>
            <person name="Pilate G."/>
            <person name="Poliakov A."/>
            <person name="Razumovskaya J."/>
            <person name="Richardson P."/>
            <person name="Rinaldi C."/>
            <person name="Ritland K."/>
            <person name="Rouze P."/>
            <person name="Ryaboy D."/>
            <person name="Schmutz J."/>
            <person name="Schrader J."/>
            <person name="Segerman B."/>
            <person name="Shin H."/>
            <person name="Siddiqui A."/>
            <person name="Sterky F."/>
            <person name="Terry A."/>
            <person name="Tsai C.J."/>
            <person name="Uberbacher E."/>
            <person name="Unneberg P."/>
            <person name="Vahala J."/>
            <person name="Wall K."/>
            <person name="Wessler S."/>
            <person name="Yang G."/>
            <person name="Yin T."/>
            <person name="Douglas C."/>
            <person name="Marra M."/>
            <person name="Sandberg G."/>
            <person name="Van de Peer Y."/>
            <person name="Rokhsar D."/>
        </authorList>
    </citation>
    <scope>NUCLEOTIDE SEQUENCE [LARGE SCALE GENOMIC DNA]</scope>
    <source>
        <strain evidence="3">cv. Nisqually</strain>
    </source>
</reference>
<accession>B9GX01</accession>
<proteinExistence type="inferred from homology"/>
<dbReference type="InterPro" id="IPR011989">
    <property type="entry name" value="ARM-like"/>
</dbReference>
<dbReference type="PANTHER" id="PTHR10182">
    <property type="entry name" value="CALCIUM-BINDING PROTEIN 39-RELATED"/>
    <property type="match status" value="1"/>
</dbReference>
<sequence length="154" mass="17558">MAKHIRALKSIVDDNDESYAVQKAFAQLTEEFFRENTLLLIVCLLKLTLEVQRDATQVVANLRRQKVQLRLIASEYLQKNTDVLDLLVAGCGNIDMANHYGEMMIACLRHQSAARYVLESPVHLKKFFDYIQLLNSDVAADDALTLKELIDKAY</sequence>
<comment type="similarity">
    <text evidence="1">Belongs to the Mo25 family.</text>
</comment>
<protein>
    <recommendedName>
        <fullName evidence="4">Mo25 family protein</fullName>
    </recommendedName>
</protein>
<evidence type="ECO:0008006" key="4">
    <source>
        <dbReference type="Google" id="ProtNLM"/>
    </source>
</evidence>
<dbReference type="InterPro" id="IPR013878">
    <property type="entry name" value="Mo25"/>
</dbReference>
<dbReference type="InterPro" id="IPR016024">
    <property type="entry name" value="ARM-type_fold"/>
</dbReference>
<evidence type="ECO:0000313" key="3">
    <source>
        <dbReference type="Proteomes" id="UP000006729"/>
    </source>
</evidence>
<gene>
    <name evidence="2" type="ORF">POPTR_003G055900</name>
</gene>
<dbReference type="PANTHER" id="PTHR10182:SF12">
    <property type="entry name" value="OS07G0585100 PROTEIN"/>
    <property type="match status" value="1"/>
</dbReference>
<evidence type="ECO:0000256" key="1">
    <source>
        <dbReference type="ARBA" id="ARBA00011012"/>
    </source>
</evidence>
<dbReference type="Gene3D" id="1.25.10.10">
    <property type="entry name" value="Leucine-rich Repeat Variant"/>
    <property type="match status" value="1"/>
</dbReference>
<dbReference type="STRING" id="3694.B9GX01"/>
<dbReference type="GO" id="GO:0035556">
    <property type="term" value="P:intracellular signal transduction"/>
    <property type="evidence" value="ECO:0000318"/>
    <property type="project" value="GO_Central"/>
</dbReference>
<dbReference type="EMBL" id="CM009292">
    <property type="protein sequence ID" value="PNT43820.1"/>
    <property type="molecule type" value="Genomic_DNA"/>
</dbReference>
<dbReference type="SMR" id="B9GX01"/>
<dbReference type="AlphaFoldDB" id="B9GX01"/>
<dbReference type="HOGENOM" id="CLU_035755_3_0_1"/>
<dbReference type="Proteomes" id="UP000006729">
    <property type="component" value="Chromosome 3"/>
</dbReference>
<dbReference type="Gramene" id="Potri.003G055900.1.v4.1">
    <property type="protein sequence ID" value="Potri.003G055900.1.v4.1"/>
    <property type="gene ID" value="Potri.003G055900.v4.1"/>
</dbReference>
<dbReference type="Pfam" id="PF08569">
    <property type="entry name" value="Mo25"/>
    <property type="match status" value="1"/>
</dbReference>
<dbReference type="GO" id="GO:0043539">
    <property type="term" value="F:protein serine/threonine kinase activator activity"/>
    <property type="evidence" value="ECO:0000318"/>
    <property type="project" value="GO_Central"/>
</dbReference>
<dbReference type="InParanoid" id="B9GX01"/>
<dbReference type="eggNOG" id="KOG1566">
    <property type="taxonomic scope" value="Eukaryota"/>
</dbReference>
<organism evidence="2 3">
    <name type="scientific">Populus trichocarpa</name>
    <name type="common">Western balsam poplar</name>
    <name type="synonym">Populus balsamifera subsp. trichocarpa</name>
    <dbReference type="NCBI Taxonomy" id="3694"/>
    <lineage>
        <taxon>Eukaryota</taxon>
        <taxon>Viridiplantae</taxon>
        <taxon>Streptophyta</taxon>
        <taxon>Embryophyta</taxon>
        <taxon>Tracheophyta</taxon>
        <taxon>Spermatophyta</taxon>
        <taxon>Magnoliopsida</taxon>
        <taxon>eudicotyledons</taxon>
        <taxon>Gunneridae</taxon>
        <taxon>Pentapetalae</taxon>
        <taxon>rosids</taxon>
        <taxon>fabids</taxon>
        <taxon>Malpighiales</taxon>
        <taxon>Salicaceae</taxon>
        <taxon>Saliceae</taxon>
        <taxon>Populus</taxon>
    </lineage>
</organism>
<name>B9GX01_POPTR</name>
<dbReference type="SUPFAM" id="SSF48371">
    <property type="entry name" value="ARM repeat"/>
    <property type="match status" value="1"/>
</dbReference>
<evidence type="ECO:0000313" key="2">
    <source>
        <dbReference type="EMBL" id="PNT43820.1"/>
    </source>
</evidence>
<keyword evidence="3" id="KW-1185">Reference proteome</keyword>